<sequence>MRIHPETASITTTTTMTPTHGTARSDAISGCVVSTINQLMNCHRVTQRELDRVLREQKIRT</sequence>
<protein>
    <submittedName>
        <fullName evidence="2">Uncharacterized protein</fullName>
    </submittedName>
</protein>
<name>A0A9D4M1Z5_DREPO</name>
<feature type="compositionally biased region" description="Low complexity" evidence="1">
    <location>
        <begin position="7"/>
        <end position="22"/>
    </location>
</feature>
<reference evidence="2" key="2">
    <citation type="submission" date="2020-11" db="EMBL/GenBank/DDBJ databases">
        <authorList>
            <person name="McCartney M.A."/>
            <person name="Auch B."/>
            <person name="Kono T."/>
            <person name="Mallez S."/>
            <person name="Becker A."/>
            <person name="Gohl D.M."/>
            <person name="Silverstein K.A.T."/>
            <person name="Koren S."/>
            <person name="Bechman K.B."/>
            <person name="Herman A."/>
            <person name="Abrahante J.E."/>
            <person name="Garbe J."/>
        </authorList>
    </citation>
    <scope>NUCLEOTIDE SEQUENCE</scope>
    <source>
        <strain evidence="2">Duluth1</strain>
        <tissue evidence="2">Whole animal</tissue>
    </source>
</reference>
<dbReference type="EMBL" id="JAIWYP010000002">
    <property type="protein sequence ID" value="KAH3868808.1"/>
    <property type="molecule type" value="Genomic_DNA"/>
</dbReference>
<proteinExistence type="predicted"/>
<keyword evidence="3" id="KW-1185">Reference proteome</keyword>
<comment type="caution">
    <text evidence="2">The sequence shown here is derived from an EMBL/GenBank/DDBJ whole genome shotgun (WGS) entry which is preliminary data.</text>
</comment>
<gene>
    <name evidence="2" type="ORF">DPMN_031962</name>
</gene>
<reference evidence="2" key="1">
    <citation type="journal article" date="2019" name="bioRxiv">
        <title>The Genome of the Zebra Mussel, Dreissena polymorpha: A Resource for Invasive Species Research.</title>
        <authorList>
            <person name="McCartney M.A."/>
            <person name="Auch B."/>
            <person name="Kono T."/>
            <person name="Mallez S."/>
            <person name="Zhang Y."/>
            <person name="Obille A."/>
            <person name="Becker A."/>
            <person name="Abrahante J.E."/>
            <person name="Garbe J."/>
            <person name="Badalamenti J.P."/>
            <person name="Herman A."/>
            <person name="Mangelson H."/>
            <person name="Liachko I."/>
            <person name="Sullivan S."/>
            <person name="Sone E.D."/>
            <person name="Koren S."/>
            <person name="Silverstein K.A.T."/>
            <person name="Beckman K.B."/>
            <person name="Gohl D.M."/>
        </authorList>
    </citation>
    <scope>NUCLEOTIDE SEQUENCE</scope>
    <source>
        <strain evidence="2">Duluth1</strain>
        <tissue evidence="2">Whole animal</tissue>
    </source>
</reference>
<evidence type="ECO:0000313" key="3">
    <source>
        <dbReference type="Proteomes" id="UP000828390"/>
    </source>
</evidence>
<accession>A0A9D4M1Z5</accession>
<evidence type="ECO:0000313" key="2">
    <source>
        <dbReference type="EMBL" id="KAH3868808.1"/>
    </source>
</evidence>
<dbReference type="AlphaFoldDB" id="A0A9D4M1Z5"/>
<dbReference type="Proteomes" id="UP000828390">
    <property type="component" value="Unassembled WGS sequence"/>
</dbReference>
<evidence type="ECO:0000256" key="1">
    <source>
        <dbReference type="SAM" id="MobiDB-lite"/>
    </source>
</evidence>
<feature type="region of interest" description="Disordered" evidence="1">
    <location>
        <begin position="1"/>
        <end position="24"/>
    </location>
</feature>
<organism evidence="2 3">
    <name type="scientific">Dreissena polymorpha</name>
    <name type="common">Zebra mussel</name>
    <name type="synonym">Mytilus polymorpha</name>
    <dbReference type="NCBI Taxonomy" id="45954"/>
    <lineage>
        <taxon>Eukaryota</taxon>
        <taxon>Metazoa</taxon>
        <taxon>Spiralia</taxon>
        <taxon>Lophotrochozoa</taxon>
        <taxon>Mollusca</taxon>
        <taxon>Bivalvia</taxon>
        <taxon>Autobranchia</taxon>
        <taxon>Heteroconchia</taxon>
        <taxon>Euheterodonta</taxon>
        <taxon>Imparidentia</taxon>
        <taxon>Neoheterodontei</taxon>
        <taxon>Myida</taxon>
        <taxon>Dreissenoidea</taxon>
        <taxon>Dreissenidae</taxon>
        <taxon>Dreissena</taxon>
    </lineage>
</organism>